<comment type="caution">
    <text evidence="2">The sequence shown here is derived from an EMBL/GenBank/DDBJ whole genome shotgun (WGS) entry which is preliminary data.</text>
</comment>
<evidence type="ECO:0000313" key="2">
    <source>
        <dbReference type="EMBL" id="MXO47123.1"/>
    </source>
</evidence>
<dbReference type="EMBL" id="WTYC01000001">
    <property type="protein sequence ID" value="MXO47123.1"/>
    <property type="molecule type" value="Genomic_DNA"/>
</dbReference>
<reference evidence="2 3" key="1">
    <citation type="submission" date="2019-12" db="EMBL/GenBank/DDBJ databases">
        <title>Genomic-based taxomic classification of the family Erythrobacteraceae.</title>
        <authorList>
            <person name="Xu L."/>
        </authorList>
    </citation>
    <scope>NUCLEOTIDE SEQUENCE [LARGE SCALE GENOMIC DNA]</scope>
    <source>
        <strain evidence="2 3">DSM 17792</strain>
    </source>
</reference>
<proteinExistence type="predicted"/>
<dbReference type="OrthoDB" id="7553365at2"/>
<dbReference type="SUPFAM" id="SSF141371">
    <property type="entry name" value="PilZ domain-like"/>
    <property type="match status" value="2"/>
</dbReference>
<dbReference type="GO" id="GO:0035438">
    <property type="term" value="F:cyclic-di-GMP binding"/>
    <property type="evidence" value="ECO:0007669"/>
    <property type="project" value="InterPro"/>
</dbReference>
<protein>
    <recommendedName>
        <fullName evidence="1">PilZ domain-containing protein</fullName>
    </recommendedName>
</protein>
<gene>
    <name evidence="2" type="ORF">GRI69_02450</name>
</gene>
<evidence type="ECO:0000259" key="1">
    <source>
        <dbReference type="Pfam" id="PF07238"/>
    </source>
</evidence>
<dbReference type="Proteomes" id="UP000448199">
    <property type="component" value="Unassembled WGS sequence"/>
</dbReference>
<feature type="domain" description="PilZ" evidence="1">
    <location>
        <begin position="165"/>
        <end position="239"/>
    </location>
</feature>
<dbReference type="RefSeq" id="WP_160726716.1">
    <property type="nucleotide sequence ID" value="NZ_WTYC01000001.1"/>
</dbReference>
<dbReference type="AlphaFoldDB" id="A0A844XPF5"/>
<accession>A0A844XPF5</accession>
<keyword evidence="3" id="KW-1185">Reference proteome</keyword>
<feature type="domain" description="PilZ" evidence="1">
    <location>
        <begin position="50"/>
        <end position="125"/>
    </location>
</feature>
<name>A0A844XPF5_9SPHN</name>
<organism evidence="2 3">
    <name type="scientific">Qipengyuania vulgaris</name>
    <dbReference type="NCBI Taxonomy" id="291985"/>
    <lineage>
        <taxon>Bacteria</taxon>
        <taxon>Pseudomonadati</taxon>
        <taxon>Pseudomonadota</taxon>
        <taxon>Alphaproteobacteria</taxon>
        <taxon>Sphingomonadales</taxon>
        <taxon>Erythrobacteraceae</taxon>
        <taxon>Qipengyuania</taxon>
    </lineage>
</organism>
<dbReference type="InterPro" id="IPR009875">
    <property type="entry name" value="PilZ_domain"/>
</dbReference>
<sequence>MDFWRKEMTAEAEDNRADVIIQKKRRKQDPQAKGLSAVAIDRRGPRSVHQRNEDRHVLEGTTAIAQIGGAQHEVTVLNLSSNGVMVGFDGKVEIGQEIRLILADCAPVTTAVRWIRRERIGLEFLAETVLIAEAGVQEFILKTIARENSISGNRSAMVGAEKRNAAERHRMVWVAKLQSAGRETTARLRNISRTGAMIELSERVDMPEGSIASLVLAKVGAISAKVRWGFGHQFGLEFLGEFDVTRLGHENCAELAPYEDRSSLIANNGPESFESEIGGDLQIRLGNVENPHQPPMMEYGRLTLDEVYSTLYPKGRPA</sequence>
<evidence type="ECO:0000313" key="3">
    <source>
        <dbReference type="Proteomes" id="UP000448199"/>
    </source>
</evidence>
<dbReference type="Pfam" id="PF07238">
    <property type="entry name" value="PilZ"/>
    <property type="match status" value="2"/>
</dbReference>